<keyword evidence="11" id="KW-1185">Reference proteome</keyword>
<dbReference type="GO" id="GO:0008188">
    <property type="term" value="F:neuropeptide receptor activity"/>
    <property type="evidence" value="ECO:0007669"/>
    <property type="project" value="TreeGrafter"/>
</dbReference>
<dbReference type="WBParaSite" id="ACRNAN_scaffold6187.g13597.t1">
    <property type="protein sequence ID" value="ACRNAN_scaffold6187.g13597.t1"/>
    <property type="gene ID" value="ACRNAN_scaffold6187.g13597"/>
</dbReference>
<evidence type="ECO:0000256" key="3">
    <source>
        <dbReference type="ARBA" id="ARBA00022989"/>
    </source>
</evidence>
<dbReference type="GO" id="GO:0005886">
    <property type="term" value="C:plasma membrane"/>
    <property type="evidence" value="ECO:0007669"/>
    <property type="project" value="TreeGrafter"/>
</dbReference>
<name>A0A914E952_9BILA</name>
<keyword evidence="5 9" id="KW-0472">Membrane</keyword>
<evidence type="ECO:0000256" key="2">
    <source>
        <dbReference type="ARBA" id="ARBA00022692"/>
    </source>
</evidence>
<evidence type="ECO:0000313" key="11">
    <source>
        <dbReference type="Proteomes" id="UP000887540"/>
    </source>
</evidence>
<comment type="similarity">
    <text evidence="8">Belongs to the G-protein coupled receptor 1 family.</text>
</comment>
<dbReference type="InterPro" id="IPR000276">
    <property type="entry name" value="GPCR_Rhodpsn"/>
</dbReference>
<evidence type="ECO:0000256" key="9">
    <source>
        <dbReference type="SAM" id="Phobius"/>
    </source>
</evidence>
<feature type="transmembrane region" description="Helical" evidence="9">
    <location>
        <begin position="27"/>
        <end position="52"/>
    </location>
</feature>
<dbReference type="AlphaFoldDB" id="A0A914E952"/>
<reference evidence="12" key="1">
    <citation type="submission" date="2022-11" db="UniProtKB">
        <authorList>
            <consortium name="WormBaseParasite"/>
        </authorList>
    </citation>
    <scope>IDENTIFICATION</scope>
</reference>
<dbReference type="PANTHER" id="PTHR24238:SF77">
    <property type="entry name" value="NEUROPEPTIDE RECEPTOR 22"/>
    <property type="match status" value="1"/>
</dbReference>
<feature type="transmembrane region" description="Helical" evidence="9">
    <location>
        <begin position="146"/>
        <end position="166"/>
    </location>
</feature>
<evidence type="ECO:0000256" key="8">
    <source>
        <dbReference type="RuleBase" id="RU000688"/>
    </source>
</evidence>
<evidence type="ECO:0000256" key="7">
    <source>
        <dbReference type="ARBA" id="ARBA00023224"/>
    </source>
</evidence>
<dbReference type="Proteomes" id="UP000887540">
    <property type="component" value="Unplaced"/>
</dbReference>
<feature type="transmembrane region" description="Helical" evidence="9">
    <location>
        <begin position="296"/>
        <end position="317"/>
    </location>
</feature>
<keyword evidence="3 9" id="KW-1133">Transmembrane helix</keyword>
<dbReference type="SMART" id="SM01381">
    <property type="entry name" value="7TM_GPCR_Srsx"/>
    <property type="match status" value="1"/>
</dbReference>
<dbReference type="Pfam" id="PF00001">
    <property type="entry name" value="7tm_1"/>
    <property type="match status" value="1"/>
</dbReference>
<protein>
    <submittedName>
        <fullName evidence="12">G-protein coupled receptors family 1 profile domain-containing protein</fullName>
    </submittedName>
</protein>
<evidence type="ECO:0000259" key="10">
    <source>
        <dbReference type="PROSITE" id="PS50262"/>
    </source>
</evidence>
<accession>A0A914E952</accession>
<sequence>MTDINNTEIHMDASEEKLIYLCPNFKILAIILYSSLSVVAFLGNFLIVWVILYFRRLRTPTNMLILNLAIADLMISIFCMPLSYWHVIIFQDHRWIFGGALCKLFNFLQAVAVFLSSWTLVAISFDRFLAIMFVMTPWLRLTKAKAFYMILVTWAFSIFMALPLFFANKITVAGDIETCGEDFKQLGFNEETTETFTHTYSLSLFGLQYCLPLLVLIITYAFIGIRMWNSKVPGERQSASIRGLIQERHESVKKLVPMVLLVSILYAGCWLPQNLLMNIWVVYYPSIQSHPYILHIWWMSHTLAMFHSTVNPFIYYYSNRRIKEGVMFVLRFLPWMHFRGFRFLADKKGTNAVRIGVYAGLAYIPNSGKKVLTSMTSVTSNY</sequence>
<comment type="subcellular location">
    <subcellularLocation>
        <location evidence="1">Membrane</location>
        <topology evidence="1">Multi-pass membrane protein</topology>
    </subcellularLocation>
</comment>
<feature type="transmembrane region" description="Helical" evidence="9">
    <location>
        <begin position="206"/>
        <end position="228"/>
    </location>
</feature>
<keyword evidence="7 8" id="KW-0807">Transducer</keyword>
<dbReference type="PROSITE" id="PS00237">
    <property type="entry name" value="G_PROTEIN_RECEP_F1_1"/>
    <property type="match status" value="1"/>
</dbReference>
<evidence type="ECO:0000256" key="5">
    <source>
        <dbReference type="ARBA" id="ARBA00023136"/>
    </source>
</evidence>
<dbReference type="PROSITE" id="PS50262">
    <property type="entry name" value="G_PROTEIN_RECEP_F1_2"/>
    <property type="match status" value="1"/>
</dbReference>
<keyword evidence="6 8" id="KW-0675">Receptor</keyword>
<feature type="domain" description="G-protein coupled receptors family 1 profile" evidence="10">
    <location>
        <begin position="43"/>
        <end position="315"/>
    </location>
</feature>
<feature type="transmembrane region" description="Helical" evidence="9">
    <location>
        <begin position="104"/>
        <end position="125"/>
    </location>
</feature>
<feature type="transmembrane region" description="Helical" evidence="9">
    <location>
        <begin position="64"/>
        <end position="84"/>
    </location>
</feature>
<keyword evidence="2 8" id="KW-0812">Transmembrane</keyword>
<dbReference type="Gene3D" id="1.20.1070.10">
    <property type="entry name" value="Rhodopsin 7-helix transmembrane proteins"/>
    <property type="match status" value="1"/>
</dbReference>
<keyword evidence="4 8" id="KW-0297">G-protein coupled receptor</keyword>
<organism evidence="11 12">
    <name type="scientific">Acrobeloides nanus</name>
    <dbReference type="NCBI Taxonomy" id="290746"/>
    <lineage>
        <taxon>Eukaryota</taxon>
        <taxon>Metazoa</taxon>
        <taxon>Ecdysozoa</taxon>
        <taxon>Nematoda</taxon>
        <taxon>Chromadorea</taxon>
        <taxon>Rhabditida</taxon>
        <taxon>Tylenchina</taxon>
        <taxon>Cephalobomorpha</taxon>
        <taxon>Cephaloboidea</taxon>
        <taxon>Cephalobidae</taxon>
        <taxon>Acrobeloides</taxon>
    </lineage>
</organism>
<evidence type="ECO:0000256" key="6">
    <source>
        <dbReference type="ARBA" id="ARBA00023170"/>
    </source>
</evidence>
<evidence type="ECO:0000256" key="4">
    <source>
        <dbReference type="ARBA" id="ARBA00023040"/>
    </source>
</evidence>
<feature type="transmembrane region" description="Helical" evidence="9">
    <location>
        <begin position="255"/>
        <end position="276"/>
    </location>
</feature>
<evidence type="ECO:0000256" key="1">
    <source>
        <dbReference type="ARBA" id="ARBA00004141"/>
    </source>
</evidence>
<dbReference type="InterPro" id="IPR017452">
    <property type="entry name" value="GPCR_Rhodpsn_7TM"/>
</dbReference>
<dbReference type="PANTHER" id="PTHR24238">
    <property type="entry name" value="G-PROTEIN COUPLED RECEPTOR"/>
    <property type="match status" value="1"/>
</dbReference>
<proteinExistence type="inferred from homology"/>
<dbReference type="PRINTS" id="PR00237">
    <property type="entry name" value="GPCRRHODOPSN"/>
</dbReference>
<evidence type="ECO:0000313" key="12">
    <source>
        <dbReference type="WBParaSite" id="ACRNAN_scaffold6187.g13597.t1"/>
    </source>
</evidence>
<dbReference type="SUPFAM" id="SSF81321">
    <property type="entry name" value="Family A G protein-coupled receptor-like"/>
    <property type="match status" value="1"/>
</dbReference>